<dbReference type="EMBL" id="CP002271">
    <property type="protein sequence ID" value="ADO72177.1"/>
    <property type="molecule type" value="Genomic_DNA"/>
</dbReference>
<dbReference type="KEGG" id="sur:STAUR_4397"/>
<proteinExistence type="predicted"/>
<gene>
    <name evidence="2" type="ordered locus">STAUR_4397</name>
</gene>
<name>E3FU37_STIAD</name>
<dbReference type="STRING" id="378806.STAUR_4397"/>
<dbReference type="Proteomes" id="UP000001351">
    <property type="component" value="Chromosome"/>
</dbReference>
<keyword evidence="3" id="KW-1185">Reference proteome</keyword>
<evidence type="ECO:0000256" key="1">
    <source>
        <dbReference type="SAM" id="MobiDB-lite"/>
    </source>
</evidence>
<evidence type="ECO:0000313" key="3">
    <source>
        <dbReference type="Proteomes" id="UP000001351"/>
    </source>
</evidence>
<reference evidence="2 3" key="1">
    <citation type="journal article" date="2011" name="Mol. Biol. Evol.">
        <title>Comparative genomic analysis of fruiting body formation in Myxococcales.</title>
        <authorList>
            <person name="Huntley S."/>
            <person name="Hamann N."/>
            <person name="Wegener-Feldbrugge S."/>
            <person name="Treuner-Lange A."/>
            <person name="Kube M."/>
            <person name="Reinhardt R."/>
            <person name="Klages S."/>
            <person name="Muller R."/>
            <person name="Ronning C.M."/>
            <person name="Nierman W.C."/>
            <person name="Sogaard-Andersen L."/>
        </authorList>
    </citation>
    <scope>NUCLEOTIDE SEQUENCE [LARGE SCALE GENOMIC DNA]</scope>
    <source>
        <strain evidence="2 3">DW4/3-1</strain>
    </source>
</reference>
<protein>
    <submittedName>
        <fullName evidence="2">Uncharacterized protein</fullName>
    </submittedName>
</protein>
<evidence type="ECO:0000313" key="2">
    <source>
        <dbReference type="EMBL" id="ADO72177.1"/>
    </source>
</evidence>
<accession>E3FU37</accession>
<dbReference type="AlphaFoldDB" id="E3FU37"/>
<feature type="region of interest" description="Disordered" evidence="1">
    <location>
        <begin position="255"/>
        <end position="275"/>
    </location>
</feature>
<organism evidence="2 3">
    <name type="scientific">Stigmatella aurantiaca (strain DW4/3-1)</name>
    <dbReference type="NCBI Taxonomy" id="378806"/>
    <lineage>
        <taxon>Bacteria</taxon>
        <taxon>Pseudomonadati</taxon>
        <taxon>Myxococcota</taxon>
        <taxon>Myxococcia</taxon>
        <taxon>Myxococcales</taxon>
        <taxon>Cystobacterineae</taxon>
        <taxon>Archangiaceae</taxon>
        <taxon>Stigmatella</taxon>
    </lineage>
</organism>
<dbReference type="HOGENOM" id="CLU_803890_0_0_7"/>
<sequence>MGQLEGVKHYEGWVVEGGREVPAETAKRLANHAKAFFGADGRLDRVELYAQAEMFRVDYYGDAKDEEVKAAHLRTYKNVRFEIHRDSARVQDFKWEDVHSYTASGVLEGFTTILQDRKNRGWMEVKMDKNKKIREVTKFYWEAPDGDLLYTFEYDSKGVLLRAYDLTYAVNREHYQKPYHPATLRLLGVETSILEPNHVASMDASWSSVFLSHCLQGRCVDQGPIPPGSSSFRHPDAGHLGRHKRADLARDIQRSASKLPGNPARGSRGADQGAVDSSVPLWNALSSRVEAHPPQPWRMAAPPDCVRVIHGKCGGYQAPHPVDEGLQGPSTFVEKLARAYRTNCA</sequence>